<dbReference type="Pfam" id="PF00909">
    <property type="entry name" value="Ammonium_transp"/>
    <property type="match status" value="1"/>
</dbReference>
<evidence type="ECO:0000256" key="7">
    <source>
        <dbReference type="ARBA" id="ARBA00023177"/>
    </source>
</evidence>
<dbReference type="InterPro" id="IPR029020">
    <property type="entry name" value="Ammonium/urea_transptr"/>
</dbReference>
<comment type="subcellular location">
    <subcellularLocation>
        <location evidence="1">Membrane</location>
        <topology evidence="1">Multi-pass membrane protein</topology>
    </subcellularLocation>
</comment>
<dbReference type="Proteomes" id="UP000694843">
    <property type="component" value="Unplaced"/>
</dbReference>
<keyword evidence="5 8" id="KW-1133">Transmembrane helix</keyword>
<evidence type="ECO:0000256" key="6">
    <source>
        <dbReference type="ARBA" id="ARBA00023136"/>
    </source>
</evidence>
<keyword evidence="4 8" id="KW-0812">Transmembrane</keyword>
<dbReference type="GO" id="GO:0005886">
    <property type="term" value="C:plasma membrane"/>
    <property type="evidence" value="ECO:0007669"/>
    <property type="project" value="TreeGrafter"/>
</dbReference>
<keyword evidence="6 8" id="KW-0472">Membrane</keyword>
<gene>
    <name evidence="11" type="primary">LOC108671848</name>
</gene>
<feature type="domain" description="Ammonium transporter AmtB-like" evidence="9">
    <location>
        <begin position="47"/>
        <end position="124"/>
    </location>
</feature>
<evidence type="ECO:0000256" key="4">
    <source>
        <dbReference type="ARBA" id="ARBA00022692"/>
    </source>
</evidence>
<dbReference type="OrthoDB" id="534912at2759"/>
<dbReference type="KEGG" id="hazt:108671848"/>
<keyword evidence="3" id="KW-0813">Transport</keyword>
<keyword evidence="10" id="KW-1185">Reference proteome</keyword>
<protein>
    <submittedName>
        <fullName evidence="11">Ammonium transporter 1</fullName>
    </submittedName>
</protein>
<comment type="similarity">
    <text evidence="2">Belongs to the ammonia transporter channel (TC 1.A.11.2) family.</text>
</comment>
<dbReference type="RefSeq" id="XP_018014932.2">
    <property type="nucleotide sequence ID" value="XM_018159443.2"/>
</dbReference>
<proteinExistence type="inferred from homology"/>
<evidence type="ECO:0000313" key="11">
    <source>
        <dbReference type="RefSeq" id="XP_018014932.2"/>
    </source>
</evidence>
<name>A0A8B7NMN6_HYAAZ</name>
<keyword evidence="7" id="KW-0924">Ammonia transport</keyword>
<feature type="transmembrane region" description="Helical" evidence="8">
    <location>
        <begin position="45"/>
        <end position="70"/>
    </location>
</feature>
<dbReference type="AlphaFoldDB" id="A0A8B7NMN6"/>
<feature type="transmembrane region" description="Helical" evidence="8">
    <location>
        <begin position="82"/>
        <end position="101"/>
    </location>
</feature>
<dbReference type="GeneID" id="108671848"/>
<sequence length="129" mass="14635">MSDDKRREPTMAMPKLLPLFGETQAFKNISKIDDEIAVLKENLDVFFLVTISFIVFFLQAGFAFLEVGAVRSKNATNILFKNLFDVFLGGIAFWLFGYAIAFGKGNSWIGTTFWASYGVQDIQMAHWLF</sequence>
<feature type="non-terminal residue" evidence="11">
    <location>
        <position position="129"/>
    </location>
</feature>
<organism evidence="10 11">
    <name type="scientific">Hyalella azteca</name>
    <name type="common">Amphipod</name>
    <dbReference type="NCBI Taxonomy" id="294128"/>
    <lineage>
        <taxon>Eukaryota</taxon>
        <taxon>Metazoa</taxon>
        <taxon>Ecdysozoa</taxon>
        <taxon>Arthropoda</taxon>
        <taxon>Crustacea</taxon>
        <taxon>Multicrustacea</taxon>
        <taxon>Malacostraca</taxon>
        <taxon>Eumalacostraca</taxon>
        <taxon>Peracarida</taxon>
        <taxon>Amphipoda</taxon>
        <taxon>Senticaudata</taxon>
        <taxon>Talitrida</taxon>
        <taxon>Talitroidea</taxon>
        <taxon>Hyalellidae</taxon>
        <taxon>Hyalella</taxon>
    </lineage>
</organism>
<dbReference type="Gene3D" id="1.10.3430.10">
    <property type="entry name" value="Ammonium transporter AmtB like domains"/>
    <property type="match status" value="1"/>
</dbReference>
<dbReference type="SUPFAM" id="SSF111352">
    <property type="entry name" value="Ammonium transporter"/>
    <property type="match status" value="1"/>
</dbReference>
<accession>A0A8B7NMN6</accession>
<reference evidence="11" key="1">
    <citation type="submission" date="2025-08" db="UniProtKB">
        <authorList>
            <consortium name="RefSeq"/>
        </authorList>
    </citation>
    <scope>IDENTIFICATION</scope>
</reference>
<evidence type="ECO:0000313" key="10">
    <source>
        <dbReference type="Proteomes" id="UP000694843"/>
    </source>
</evidence>
<dbReference type="GO" id="GO:0008519">
    <property type="term" value="F:ammonium channel activity"/>
    <property type="evidence" value="ECO:0007669"/>
    <property type="project" value="InterPro"/>
</dbReference>
<evidence type="ECO:0000256" key="1">
    <source>
        <dbReference type="ARBA" id="ARBA00004141"/>
    </source>
</evidence>
<dbReference type="PANTHER" id="PTHR11730">
    <property type="entry name" value="AMMONIUM TRANSPORTER"/>
    <property type="match status" value="1"/>
</dbReference>
<dbReference type="PANTHER" id="PTHR11730:SF6">
    <property type="entry name" value="AMMONIUM TRANSPORTER"/>
    <property type="match status" value="1"/>
</dbReference>
<evidence type="ECO:0000256" key="8">
    <source>
        <dbReference type="SAM" id="Phobius"/>
    </source>
</evidence>
<evidence type="ECO:0000256" key="3">
    <source>
        <dbReference type="ARBA" id="ARBA00022448"/>
    </source>
</evidence>
<evidence type="ECO:0000256" key="5">
    <source>
        <dbReference type="ARBA" id="ARBA00022989"/>
    </source>
</evidence>
<dbReference type="GO" id="GO:0097272">
    <property type="term" value="P:ammonium homeostasis"/>
    <property type="evidence" value="ECO:0007669"/>
    <property type="project" value="TreeGrafter"/>
</dbReference>
<evidence type="ECO:0000259" key="9">
    <source>
        <dbReference type="Pfam" id="PF00909"/>
    </source>
</evidence>
<dbReference type="InterPro" id="IPR024041">
    <property type="entry name" value="NH4_transpt_AmtB-like_dom"/>
</dbReference>
<evidence type="ECO:0000256" key="2">
    <source>
        <dbReference type="ARBA" id="ARBA00005887"/>
    </source>
</evidence>